<dbReference type="AlphaFoldDB" id="A0A2M9G7G6"/>
<sequence>MTQAASIAMVGLSGLNAANQIGAANAEKKLGRARTRLQLARTRREEEEKLARGLARQQVTAGVRGVSASSGSLMRQALAADRETRRRIGLAAGSASLSNASEALRASQRRNRALISFGQTVARRAPTIFDD</sequence>
<evidence type="ECO:0000256" key="1">
    <source>
        <dbReference type="SAM" id="Coils"/>
    </source>
</evidence>
<accession>A0A2M9G7G6</accession>
<protein>
    <submittedName>
        <fullName evidence="2">Uncharacterized protein</fullName>
    </submittedName>
</protein>
<keyword evidence="1" id="KW-0175">Coiled coil</keyword>
<keyword evidence="3" id="KW-1185">Reference proteome</keyword>
<evidence type="ECO:0000313" key="3">
    <source>
        <dbReference type="Proteomes" id="UP000229498"/>
    </source>
</evidence>
<evidence type="ECO:0000313" key="2">
    <source>
        <dbReference type="EMBL" id="PJK31668.1"/>
    </source>
</evidence>
<proteinExistence type="predicted"/>
<dbReference type="Proteomes" id="UP000229498">
    <property type="component" value="Unassembled WGS sequence"/>
</dbReference>
<organism evidence="2 3">
    <name type="scientific">Minwuia thermotolerans</name>
    <dbReference type="NCBI Taxonomy" id="2056226"/>
    <lineage>
        <taxon>Bacteria</taxon>
        <taxon>Pseudomonadati</taxon>
        <taxon>Pseudomonadota</taxon>
        <taxon>Alphaproteobacteria</taxon>
        <taxon>Minwuiales</taxon>
        <taxon>Minwuiaceae</taxon>
        <taxon>Minwuia</taxon>
    </lineage>
</organism>
<dbReference type="EMBL" id="PHIG01000004">
    <property type="protein sequence ID" value="PJK31668.1"/>
    <property type="molecule type" value="Genomic_DNA"/>
</dbReference>
<feature type="coiled-coil region" evidence="1">
    <location>
        <begin position="23"/>
        <end position="57"/>
    </location>
</feature>
<dbReference type="RefSeq" id="WP_109794493.1">
    <property type="nucleotide sequence ID" value="NZ_PHIG01000004.1"/>
</dbReference>
<gene>
    <name evidence="2" type="ORF">CVT23_01055</name>
</gene>
<reference evidence="2 3" key="1">
    <citation type="submission" date="2017-11" db="EMBL/GenBank/DDBJ databases">
        <title>Draft genome sequence of Rhizobiales bacterium SY3-13.</title>
        <authorList>
            <person name="Sun C."/>
        </authorList>
    </citation>
    <scope>NUCLEOTIDE SEQUENCE [LARGE SCALE GENOMIC DNA]</scope>
    <source>
        <strain evidence="2 3">SY3-13</strain>
    </source>
</reference>
<comment type="caution">
    <text evidence="2">The sequence shown here is derived from an EMBL/GenBank/DDBJ whole genome shotgun (WGS) entry which is preliminary data.</text>
</comment>
<name>A0A2M9G7G6_9PROT</name>